<evidence type="ECO:0000313" key="4">
    <source>
        <dbReference type="EMBL" id="GGA65504.1"/>
    </source>
</evidence>
<evidence type="ECO:0000313" key="5">
    <source>
        <dbReference type="Proteomes" id="UP000636264"/>
    </source>
</evidence>
<accession>A0A916RSP0</accession>
<dbReference type="InterPro" id="IPR001638">
    <property type="entry name" value="Solute-binding_3/MltF_N"/>
</dbReference>
<protein>
    <recommendedName>
        <fullName evidence="3">Solute-binding protein family 3/N-terminal domain-containing protein</fullName>
    </recommendedName>
</protein>
<gene>
    <name evidence="4" type="ORF">GCM10011385_19150</name>
</gene>
<reference evidence="4" key="1">
    <citation type="journal article" date="2014" name="Int. J. Syst. Evol. Microbiol.">
        <title>Complete genome sequence of Corynebacterium casei LMG S-19264T (=DSM 44701T), isolated from a smear-ripened cheese.</title>
        <authorList>
            <consortium name="US DOE Joint Genome Institute (JGI-PGF)"/>
            <person name="Walter F."/>
            <person name="Albersmeier A."/>
            <person name="Kalinowski J."/>
            <person name="Ruckert C."/>
        </authorList>
    </citation>
    <scope>NUCLEOTIDE SEQUENCE</scope>
    <source>
        <strain evidence="4">CGMCC 1.15320</strain>
    </source>
</reference>
<feature type="domain" description="Solute-binding protein family 3/N-terminal" evidence="3">
    <location>
        <begin position="39"/>
        <end position="269"/>
    </location>
</feature>
<sequence length="273" mass="29823">MRKFLTAAMLVLSSMAAQAQLSEVPPEEIDNSVRLSGDTLRVCFDRTSVIRAFDGDVANAIGEALFLTVEVQEGFGGFPLNGAGLLTEVTLAMTNSCDLFMGVSVSPNAPVSEAFTLTRPYATIPFVTVVANKDWQKLGDIPKTDRIGTAMASMGEMNYITWARQRPKPETWVRLPYADFDLMTRRVLDGTISGMILWQPALSKILKDREDAKDLRVVANDPIPPSETHVGAVVTTRNSFLRSEVDKAIDALVADGTIEKLIEKHGYQGRAGD</sequence>
<keyword evidence="5" id="KW-1185">Reference proteome</keyword>
<dbReference type="EMBL" id="BMIF01000005">
    <property type="protein sequence ID" value="GGA65504.1"/>
    <property type="molecule type" value="Genomic_DNA"/>
</dbReference>
<dbReference type="AlphaFoldDB" id="A0A916RSP0"/>
<dbReference type="SUPFAM" id="SSF53850">
    <property type="entry name" value="Periplasmic binding protein-like II"/>
    <property type="match status" value="1"/>
</dbReference>
<dbReference type="PANTHER" id="PTHR35936">
    <property type="entry name" value="MEMBRANE-BOUND LYTIC MUREIN TRANSGLYCOSYLASE F"/>
    <property type="match status" value="1"/>
</dbReference>
<name>A0A916RSP0_9HYPH</name>
<dbReference type="SMART" id="SM00062">
    <property type="entry name" value="PBPb"/>
    <property type="match status" value="1"/>
</dbReference>
<evidence type="ECO:0000256" key="2">
    <source>
        <dbReference type="SAM" id="SignalP"/>
    </source>
</evidence>
<evidence type="ECO:0000259" key="3">
    <source>
        <dbReference type="SMART" id="SM00062"/>
    </source>
</evidence>
<feature type="signal peptide" evidence="2">
    <location>
        <begin position="1"/>
        <end position="19"/>
    </location>
</feature>
<feature type="chain" id="PRO_5037507104" description="Solute-binding protein family 3/N-terminal domain-containing protein" evidence="2">
    <location>
        <begin position="20"/>
        <end position="273"/>
    </location>
</feature>
<organism evidence="4 5">
    <name type="scientific">Nitratireductor aestuarii</name>
    <dbReference type="NCBI Taxonomy" id="1735103"/>
    <lineage>
        <taxon>Bacteria</taxon>
        <taxon>Pseudomonadati</taxon>
        <taxon>Pseudomonadota</taxon>
        <taxon>Alphaproteobacteria</taxon>
        <taxon>Hyphomicrobiales</taxon>
        <taxon>Phyllobacteriaceae</taxon>
        <taxon>Nitratireductor</taxon>
    </lineage>
</organism>
<keyword evidence="1 2" id="KW-0732">Signal</keyword>
<evidence type="ECO:0000256" key="1">
    <source>
        <dbReference type="ARBA" id="ARBA00022729"/>
    </source>
</evidence>
<dbReference type="Pfam" id="PF00497">
    <property type="entry name" value="SBP_bac_3"/>
    <property type="match status" value="1"/>
</dbReference>
<dbReference type="Proteomes" id="UP000636264">
    <property type="component" value="Unassembled WGS sequence"/>
</dbReference>
<comment type="caution">
    <text evidence="4">The sequence shown here is derived from an EMBL/GenBank/DDBJ whole genome shotgun (WGS) entry which is preliminary data.</text>
</comment>
<dbReference type="RefSeq" id="WP_188720836.1">
    <property type="nucleotide sequence ID" value="NZ_BMIF01000005.1"/>
</dbReference>
<reference evidence="4" key="2">
    <citation type="submission" date="2020-09" db="EMBL/GenBank/DDBJ databases">
        <authorList>
            <person name="Sun Q."/>
            <person name="Zhou Y."/>
        </authorList>
    </citation>
    <scope>NUCLEOTIDE SEQUENCE</scope>
    <source>
        <strain evidence="4">CGMCC 1.15320</strain>
    </source>
</reference>
<dbReference type="Gene3D" id="3.40.190.10">
    <property type="entry name" value="Periplasmic binding protein-like II"/>
    <property type="match status" value="2"/>
</dbReference>
<proteinExistence type="predicted"/>
<dbReference type="PANTHER" id="PTHR35936:SF17">
    <property type="entry name" value="ARGININE-BINDING EXTRACELLULAR PROTEIN ARTP"/>
    <property type="match status" value="1"/>
</dbReference>